<dbReference type="InterPro" id="IPR002123">
    <property type="entry name" value="Plipid/glycerol_acylTrfase"/>
</dbReference>
<keyword evidence="4" id="KW-0472">Membrane</keyword>
<dbReference type="PANTHER" id="PTHR12563">
    <property type="entry name" value="GLYCEROL-3-PHOSPHATE ACYLTRANSFERASE"/>
    <property type="match status" value="1"/>
</dbReference>
<evidence type="ECO:0000256" key="2">
    <source>
        <dbReference type="ARBA" id="ARBA00007937"/>
    </source>
</evidence>
<comment type="subcellular location">
    <subcellularLocation>
        <location evidence="1">Endomembrane system</location>
        <topology evidence="1">Peripheral membrane protein</topology>
    </subcellularLocation>
</comment>
<dbReference type="InterPro" id="IPR022284">
    <property type="entry name" value="GPAT/DHAPAT"/>
</dbReference>
<keyword evidence="5 7" id="KW-0012">Acyltransferase</keyword>
<dbReference type="SMART" id="SM00563">
    <property type="entry name" value="PlsC"/>
    <property type="match status" value="1"/>
</dbReference>
<organism evidence="7">
    <name type="scientific">hydrocarbon metagenome</name>
    <dbReference type="NCBI Taxonomy" id="938273"/>
    <lineage>
        <taxon>unclassified sequences</taxon>
        <taxon>metagenomes</taxon>
        <taxon>ecological metagenomes</taxon>
    </lineage>
</organism>
<gene>
    <name evidence="7" type="ORF">ASZ90_007790</name>
</gene>
<dbReference type="InterPro" id="IPR045520">
    <property type="entry name" value="GPAT/DHAPAT_C"/>
</dbReference>
<dbReference type="SUPFAM" id="SSF69593">
    <property type="entry name" value="Glycerol-3-phosphate (1)-acyltransferase"/>
    <property type="match status" value="1"/>
</dbReference>
<reference evidence="7" key="1">
    <citation type="journal article" date="2015" name="Proc. Natl. Acad. Sci. U.S.A.">
        <title>Networks of energetic and metabolic interactions define dynamics in microbial communities.</title>
        <authorList>
            <person name="Embree M."/>
            <person name="Liu J.K."/>
            <person name="Al-Bassam M.M."/>
            <person name="Zengler K."/>
        </authorList>
    </citation>
    <scope>NUCLEOTIDE SEQUENCE</scope>
</reference>
<dbReference type="GO" id="GO:0012505">
    <property type="term" value="C:endomembrane system"/>
    <property type="evidence" value="ECO:0007669"/>
    <property type="project" value="UniProtKB-SubCell"/>
</dbReference>
<dbReference type="Pfam" id="PF19277">
    <property type="entry name" value="GPAT_C"/>
    <property type="match status" value="1"/>
</dbReference>
<keyword evidence="3 7" id="KW-0808">Transferase</keyword>
<evidence type="ECO:0000256" key="1">
    <source>
        <dbReference type="ARBA" id="ARBA00004184"/>
    </source>
</evidence>
<comment type="similarity">
    <text evidence="2">Belongs to the GPAT/DAPAT family.</text>
</comment>
<dbReference type="Pfam" id="PF01553">
    <property type="entry name" value="Acyltransferase"/>
    <property type="match status" value="1"/>
</dbReference>
<dbReference type="GO" id="GO:0004366">
    <property type="term" value="F:glycerol-3-phosphate O-acyltransferase activity"/>
    <property type="evidence" value="ECO:0007669"/>
    <property type="project" value="UniProtKB-EC"/>
</dbReference>
<dbReference type="GO" id="GO:0006629">
    <property type="term" value="P:lipid metabolic process"/>
    <property type="evidence" value="ECO:0007669"/>
    <property type="project" value="InterPro"/>
</dbReference>
<evidence type="ECO:0000256" key="4">
    <source>
        <dbReference type="ARBA" id="ARBA00023136"/>
    </source>
</evidence>
<evidence type="ECO:0000256" key="3">
    <source>
        <dbReference type="ARBA" id="ARBA00022679"/>
    </source>
</evidence>
<accession>A0A0W8FNH4</accession>
<feature type="domain" description="Phospholipid/glycerol acyltransferase" evidence="6">
    <location>
        <begin position="32"/>
        <end position="159"/>
    </location>
</feature>
<dbReference type="AlphaFoldDB" id="A0A0W8FNH4"/>
<evidence type="ECO:0000259" key="6">
    <source>
        <dbReference type="SMART" id="SM00563"/>
    </source>
</evidence>
<proteinExistence type="inferred from homology"/>
<dbReference type="PANTHER" id="PTHR12563:SF17">
    <property type="entry name" value="DIHYDROXYACETONE PHOSPHATE ACYLTRANSFERASE"/>
    <property type="match status" value="1"/>
</dbReference>
<dbReference type="EC" id="2.3.1.15" evidence="7"/>
<dbReference type="InterPro" id="IPR041728">
    <property type="entry name" value="GPAT/DHAPAT_LPLAT"/>
</dbReference>
<comment type="caution">
    <text evidence="7">The sequence shown here is derived from an EMBL/GenBank/DDBJ whole genome shotgun (WGS) entry which is preliminary data.</text>
</comment>
<dbReference type="CDD" id="cd07993">
    <property type="entry name" value="LPLAT_DHAPAT-like"/>
    <property type="match status" value="1"/>
</dbReference>
<sequence>MLSWLWNDIYDGLSIDKEGLARIRNISKKMPFVIVPCHRSHIDYLLFSYVLYENNIQLPFIAAGSNMTFFPMGYIFRKSGAFFLRRSFKGNKIYSEVFTKYLAILLKEGLPLEFFIEGGRSRTGKMVMPKYGLLSMIIQAYQEKYCENFAAIPVFIGYDRVIEEKSYLKELGGAAKSPENAAEIIKTSKILTKRYGRVYVNIGEPMIMKDYLASQEKPIEQMTLEERQSLYRKIGYEIVLEINKVAVVTPFSLVAAVILSHYRRGMSHSELLDILDEFFEYLSMKKVKFAETFTNREKAINDAINIFVQEGFISKIEAEEDEAEEIQEVVYSLKEEKRINLEYYKNNILHFFIPLCFVATSIVKNNEDLISLQRIMSDYKFLKKLLWNEFIFDEHKDDAEDVNEVLTYLHERKMITFVERDGQIYLEIKGKGNKKLKPFADLIHNYLESSWIVIRSCLYLKKNPLAKKDWSKKIMALGDRMYKKGEVLRPEALFQPNYLNVIIFLEDAELITAIKDEKIDKKEVSYALTENRAEMEVLRRRLFKLL</sequence>
<evidence type="ECO:0000256" key="5">
    <source>
        <dbReference type="ARBA" id="ARBA00023315"/>
    </source>
</evidence>
<protein>
    <submittedName>
        <fullName evidence="7">Glycerol-3-phosphate acyltransferase</fullName>
        <ecNumber evidence="7">2.3.1.15</ecNumber>
    </submittedName>
</protein>
<name>A0A0W8FNH4_9ZZZZ</name>
<dbReference type="EMBL" id="LNQE01000968">
    <property type="protein sequence ID" value="KUG22438.1"/>
    <property type="molecule type" value="Genomic_DNA"/>
</dbReference>
<evidence type="ECO:0000313" key="7">
    <source>
        <dbReference type="EMBL" id="KUG22438.1"/>
    </source>
</evidence>